<dbReference type="CDD" id="cd01087">
    <property type="entry name" value="Prolidase"/>
    <property type="match status" value="1"/>
</dbReference>
<dbReference type="HOGENOM" id="CLU_017266_1_2_1"/>
<comment type="cofactor">
    <cofactor evidence="1">
        <name>Mn(2+)</name>
        <dbReference type="ChEBI" id="CHEBI:29035"/>
    </cofactor>
</comment>
<accession>H2AQ28</accession>
<dbReference type="STRING" id="1071382.H2AQ28"/>
<evidence type="ECO:0000313" key="8">
    <source>
        <dbReference type="Proteomes" id="UP000005220"/>
    </source>
</evidence>
<dbReference type="SMART" id="SM01011">
    <property type="entry name" value="AMP_N"/>
    <property type="match status" value="1"/>
</dbReference>
<dbReference type="Proteomes" id="UP000005220">
    <property type="component" value="Chromosome 2"/>
</dbReference>
<evidence type="ECO:0000259" key="6">
    <source>
        <dbReference type="SMART" id="SM01011"/>
    </source>
</evidence>
<keyword evidence="4" id="KW-0378">Hydrolase</keyword>
<dbReference type="SUPFAM" id="SSF55920">
    <property type="entry name" value="Creatinase/aminopeptidase"/>
    <property type="match status" value="1"/>
</dbReference>
<dbReference type="Pfam" id="PF05195">
    <property type="entry name" value="AMP_N"/>
    <property type="match status" value="1"/>
</dbReference>
<evidence type="ECO:0000256" key="2">
    <source>
        <dbReference type="ARBA" id="ARBA00008766"/>
    </source>
</evidence>
<dbReference type="PANTHER" id="PTHR43226:SF1">
    <property type="entry name" value="XAA-PRO DIPEPTIDASE"/>
    <property type="match status" value="1"/>
</dbReference>
<dbReference type="AlphaFoldDB" id="H2AQ28"/>
<evidence type="ECO:0000256" key="4">
    <source>
        <dbReference type="ARBA" id="ARBA00022801"/>
    </source>
</evidence>
<dbReference type="MEROPS" id="M24.A09"/>
<dbReference type="InterPro" id="IPR007865">
    <property type="entry name" value="Aminopep_P_N"/>
</dbReference>
<evidence type="ECO:0000256" key="5">
    <source>
        <dbReference type="ARBA" id="ARBA00023211"/>
    </source>
</evidence>
<dbReference type="FunFam" id="3.90.230.10:FF:000002">
    <property type="entry name" value="Xaa-Pro aminopeptidase 3"/>
    <property type="match status" value="1"/>
</dbReference>
<proteinExistence type="inferred from homology"/>
<organism evidence="7 8">
    <name type="scientific">Kazachstania africana (strain ATCC 22294 / BCRC 22015 / CBS 2517 / CECT 1963 / NBRC 1671 / NRRL Y-8276)</name>
    <name type="common">Yeast</name>
    <name type="synonym">Kluyveromyces africanus</name>
    <dbReference type="NCBI Taxonomy" id="1071382"/>
    <lineage>
        <taxon>Eukaryota</taxon>
        <taxon>Fungi</taxon>
        <taxon>Dikarya</taxon>
        <taxon>Ascomycota</taxon>
        <taxon>Saccharomycotina</taxon>
        <taxon>Saccharomycetes</taxon>
        <taxon>Saccharomycetales</taxon>
        <taxon>Saccharomycetaceae</taxon>
        <taxon>Kazachstania</taxon>
    </lineage>
</organism>
<dbReference type="Pfam" id="PF00557">
    <property type="entry name" value="Peptidase_M24"/>
    <property type="match status" value="1"/>
</dbReference>
<dbReference type="InterPro" id="IPR029149">
    <property type="entry name" value="Creatin/AminoP/Spt16_N"/>
</dbReference>
<dbReference type="InterPro" id="IPR000994">
    <property type="entry name" value="Pept_M24"/>
</dbReference>
<evidence type="ECO:0000313" key="7">
    <source>
        <dbReference type="EMBL" id="CCF56478.1"/>
    </source>
</evidence>
<sequence>MNSLAPVALTSAFAYLAAKTLRGKRREMEKPIANLSVDLPKSLKDTKYPAKLHNANVQNHLNEKDAAFLICGNHVEGVKYCDISKPFRQERYFYYLSGVDIPNSTILYLTSLKKLILFLPDVNSDDIIWSGMPMSIEEASKKFDVDEVHYLKEFNNIFRMYENDITKLYTTDLDNFKVNESVFKSLLDSKKIVAKDEKFFNSMDEARLIKDEYEIEILRYASKINDNCHLAVMSALPIELTEYQIQAEFEYHALRQGSRTLGYDPICCSGPACGTLHYVTNTEELKEKESVLIDSGCEWMNYTTDVTRCFPINGKFTKEHREIYEAVLDMQAQTMSLMKPGARWEDLHILSHKVLIKHLMNLGILRNEFTEDEIFESKVTCAFYPHGLGHLMGLDVHDVAGKPNYEDPNPYFAFLRLRRELKANMVVTNEPGCYFNEFLMKEFLEKYPERTKMVNFDVLKKYMYVGGVRIEDDILITKDGHENLTGITSDPDEIEKIVSKGLSKSRSNFHVVV</sequence>
<dbReference type="EMBL" id="HE650822">
    <property type="protein sequence ID" value="CCF56478.1"/>
    <property type="molecule type" value="Genomic_DNA"/>
</dbReference>
<dbReference type="RefSeq" id="XP_003955613.1">
    <property type="nucleotide sequence ID" value="XM_003955564.1"/>
</dbReference>
<dbReference type="eggNOG" id="KOG2737">
    <property type="taxonomic scope" value="Eukaryota"/>
</dbReference>
<dbReference type="GO" id="GO:0006508">
    <property type="term" value="P:proteolysis"/>
    <property type="evidence" value="ECO:0007669"/>
    <property type="project" value="TreeGrafter"/>
</dbReference>
<name>H2AQ28_KAZAF</name>
<comment type="similarity">
    <text evidence="2">Belongs to the peptidase M24B family.</text>
</comment>
<dbReference type="SUPFAM" id="SSF53092">
    <property type="entry name" value="Creatinase/prolidase N-terminal domain"/>
    <property type="match status" value="1"/>
</dbReference>
<dbReference type="OrthoDB" id="10261878at2759"/>
<dbReference type="InterPro" id="IPR036005">
    <property type="entry name" value="Creatinase/aminopeptidase-like"/>
</dbReference>
<gene>
    <name evidence="7" type="primary">KAFR0B01790</name>
    <name evidence="7" type="ORF">KAFR_0B01790</name>
</gene>
<dbReference type="FunCoup" id="H2AQ28">
    <property type="interactions" value="448"/>
</dbReference>
<keyword evidence="3" id="KW-0479">Metal-binding</keyword>
<keyword evidence="5" id="KW-0464">Manganese</keyword>
<dbReference type="InterPro" id="IPR052433">
    <property type="entry name" value="X-Pro_dipept-like"/>
</dbReference>
<dbReference type="Gene3D" id="3.40.350.10">
    <property type="entry name" value="Creatinase/prolidase N-terminal domain"/>
    <property type="match status" value="1"/>
</dbReference>
<dbReference type="GO" id="GO:0070006">
    <property type="term" value="F:metalloaminopeptidase activity"/>
    <property type="evidence" value="ECO:0007669"/>
    <property type="project" value="InterPro"/>
</dbReference>
<reference evidence="7 8" key="1">
    <citation type="journal article" date="2011" name="Proc. Natl. Acad. Sci. U.S.A.">
        <title>Evolutionary erosion of yeast sex chromosomes by mating-type switching accidents.</title>
        <authorList>
            <person name="Gordon J.L."/>
            <person name="Armisen D."/>
            <person name="Proux-Wera E."/>
            <person name="Oheigeartaigh S.S."/>
            <person name="Byrne K.P."/>
            <person name="Wolfe K.H."/>
        </authorList>
    </citation>
    <scope>NUCLEOTIDE SEQUENCE [LARGE SCALE GENOMIC DNA]</scope>
    <source>
        <strain evidence="8">ATCC 22294 / BCRC 22015 / CBS 2517 / CECT 1963 / NBRC 1671 / NRRL Y-8276</strain>
    </source>
</reference>
<evidence type="ECO:0000256" key="3">
    <source>
        <dbReference type="ARBA" id="ARBA00022723"/>
    </source>
</evidence>
<dbReference type="PANTHER" id="PTHR43226">
    <property type="entry name" value="XAA-PRO AMINOPEPTIDASE 3"/>
    <property type="match status" value="1"/>
</dbReference>
<dbReference type="Gene3D" id="3.90.230.10">
    <property type="entry name" value="Creatinase/methionine aminopeptidase superfamily"/>
    <property type="match status" value="1"/>
</dbReference>
<evidence type="ECO:0000256" key="1">
    <source>
        <dbReference type="ARBA" id="ARBA00001936"/>
    </source>
</evidence>
<dbReference type="KEGG" id="kaf:KAFR_0B01790"/>
<feature type="domain" description="Aminopeptidase P N-terminal" evidence="6">
    <location>
        <begin position="48"/>
        <end position="179"/>
    </location>
</feature>
<protein>
    <recommendedName>
        <fullName evidence="6">Aminopeptidase P N-terminal domain-containing protein</fullName>
    </recommendedName>
</protein>
<dbReference type="GO" id="GO:0030145">
    <property type="term" value="F:manganese ion binding"/>
    <property type="evidence" value="ECO:0007669"/>
    <property type="project" value="InterPro"/>
</dbReference>
<dbReference type="InParanoid" id="H2AQ28"/>
<dbReference type="GeneID" id="13882781"/>
<keyword evidence="8" id="KW-1185">Reference proteome</keyword>